<feature type="region of interest" description="Disordered" evidence="1">
    <location>
        <begin position="47"/>
        <end position="71"/>
    </location>
</feature>
<accession>A0A6A6Y9C8</accession>
<dbReference type="RefSeq" id="XP_033572380.1">
    <property type="nucleotide sequence ID" value="XM_033722317.1"/>
</dbReference>
<dbReference type="GeneID" id="54463210"/>
<dbReference type="EMBL" id="MU003709">
    <property type="protein sequence ID" value="KAF2805416.1"/>
    <property type="molecule type" value="Genomic_DNA"/>
</dbReference>
<reference evidence="2 4" key="1">
    <citation type="journal article" date="2020" name="Stud. Mycol.">
        <title>101 Dothideomycetes genomes: a test case for predicting lifestyles and emergence of pathogens.</title>
        <authorList>
            <person name="Haridas S."/>
            <person name="Albert R."/>
            <person name="Binder M."/>
            <person name="Bloem J."/>
            <person name="Labutti K."/>
            <person name="Salamov A."/>
            <person name="Andreopoulos B."/>
            <person name="Baker S."/>
            <person name="Barry K."/>
            <person name="Bills G."/>
            <person name="Bluhm B."/>
            <person name="Cannon C."/>
            <person name="Castanera R."/>
            <person name="Culley D."/>
            <person name="Daum C."/>
            <person name="Ezra D."/>
            <person name="Gonzalez J."/>
            <person name="Henrissat B."/>
            <person name="Kuo A."/>
            <person name="Liang C."/>
            <person name="Lipzen A."/>
            <person name="Lutzoni F."/>
            <person name="Magnuson J."/>
            <person name="Mondo S."/>
            <person name="Nolan M."/>
            <person name="Ohm R."/>
            <person name="Pangilinan J."/>
            <person name="Park H.-J."/>
            <person name="Ramirez L."/>
            <person name="Alfaro M."/>
            <person name="Sun H."/>
            <person name="Tritt A."/>
            <person name="Yoshinaga Y."/>
            <person name="Zwiers L.-H."/>
            <person name="Turgeon B."/>
            <person name="Goodwin S."/>
            <person name="Spatafora J."/>
            <person name="Crous P."/>
            <person name="Grigoriev I."/>
        </authorList>
    </citation>
    <scope>NUCLEOTIDE SEQUENCE</scope>
    <source>
        <strain evidence="2 4">CBS 304.34</strain>
    </source>
</reference>
<reference evidence="4" key="3">
    <citation type="submission" date="2025-04" db="UniProtKB">
        <authorList>
            <consortium name="RefSeq"/>
        </authorList>
    </citation>
    <scope>IDENTIFICATION</scope>
    <source>
        <strain evidence="4">CBS 304.34</strain>
    </source>
</reference>
<organism evidence="2">
    <name type="scientific">Mytilinidion resinicola</name>
    <dbReference type="NCBI Taxonomy" id="574789"/>
    <lineage>
        <taxon>Eukaryota</taxon>
        <taxon>Fungi</taxon>
        <taxon>Dikarya</taxon>
        <taxon>Ascomycota</taxon>
        <taxon>Pezizomycotina</taxon>
        <taxon>Dothideomycetes</taxon>
        <taxon>Pleosporomycetidae</taxon>
        <taxon>Mytilinidiales</taxon>
        <taxon>Mytilinidiaceae</taxon>
        <taxon>Mytilinidion</taxon>
    </lineage>
</organism>
<proteinExistence type="predicted"/>
<evidence type="ECO:0000256" key="1">
    <source>
        <dbReference type="SAM" id="MobiDB-lite"/>
    </source>
</evidence>
<evidence type="ECO:0000313" key="2">
    <source>
        <dbReference type="EMBL" id="KAF2805416.1"/>
    </source>
</evidence>
<dbReference type="Proteomes" id="UP000504636">
    <property type="component" value="Unplaced"/>
</dbReference>
<dbReference type="OrthoDB" id="3796040at2759"/>
<feature type="compositionally biased region" description="Polar residues" evidence="1">
    <location>
        <begin position="57"/>
        <end position="66"/>
    </location>
</feature>
<gene>
    <name evidence="2 4" type="ORF">BDZ99DRAFT_480145</name>
</gene>
<evidence type="ECO:0000313" key="4">
    <source>
        <dbReference type="RefSeq" id="XP_033572380.1"/>
    </source>
</evidence>
<reference evidence="4" key="2">
    <citation type="submission" date="2020-04" db="EMBL/GenBank/DDBJ databases">
        <authorList>
            <consortium name="NCBI Genome Project"/>
        </authorList>
    </citation>
    <scope>NUCLEOTIDE SEQUENCE</scope>
    <source>
        <strain evidence="4">CBS 304.34</strain>
    </source>
</reference>
<evidence type="ECO:0000313" key="3">
    <source>
        <dbReference type="Proteomes" id="UP000504636"/>
    </source>
</evidence>
<name>A0A6A6Y9C8_9PEZI</name>
<protein>
    <submittedName>
        <fullName evidence="2 4">Uncharacterized protein</fullName>
    </submittedName>
</protein>
<keyword evidence="3" id="KW-1185">Reference proteome</keyword>
<sequence length="296" mass="32496">MNRRDMQELRDKFDEFSMFLHSSSGSVFEDPASLQIETNSSIMQSHNDQVEEGANVTPGSTGNDGSDSTEVEGEATLDHIEVEDIFEDALEHIDADLSDSLSTLVHSDEELGSLKHSLSLKESSVALFASDCSQITTRRGAIPVGLGFLHWSTTNHIERRPNGDVRRSSYHTTFRFLPSLSIYSGGLQLLCKWNSIYGGVRIPWGTLRPVSRVPDDAPIIKAVQRGHLVKVIELISCGQASVQDVDTSGKGLIEHAIFLGVFTLDRLFITKSVLILAQYLVKCGAEPAKAMSAIYD</sequence>
<dbReference type="AlphaFoldDB" id="A0A6A6Y9C8"/>